<evidence type="ECO:0000313" key="3">
    <source>
        <dbReference type="Proteomes" id="UP001165190"/>
    </source>
</evidence>
<proteinExistence type="predicted"/>
<reference evidence="2" key="1">
    <citation type="submission" date="2023-05" db="EMBL/GenBank/DDBJ databases">
        <title>Genome and transcriptome analyses reveal genes involved in the formation of fine ridges on petal epidermal cells in Hibiscus trionum.</title>
        <authorList>
            <person name="Koshimizu S."/>
            <person name="Masuda S."/>
            <person name="Ishii T."/>
            <person name="Shirasu K."/>
            <person name="Hoshino A."/>
            <person name="Arita M."/>
        </authorList>
    </citation>
    <scope>NUCLEOTIDE SEQUENCE</scope>
    <source>
        <strain evidence="2">Hamamatsu line</strain>
    </source>
</reference>
<dbReference type="EMBL" id="BSYR01000063">
    <property type="protein sequence ID" value="GMJ12405.1"/>
    <property type="molecule type" value="Genomic_DNA"/>
</dbReference>
<keyword evidence="1" id="KW-0812">Transmembrane</keyword>
<name>A0A9W7JER2_HIBTR</name>
<dbReference type="AlphaFoldDB" id="A0A9W7JER2"/>
<gene>
    <name evidence="2" type="ORF">HRI_004909700</name>
</gene>
<dbReference type="OrthoDB" id="990446at2759"/>
<dbReference type="Proteomes" id="UP001165190">
    <property type="component" value="Unassembled WGS sequence"/>
</dbReference>
<accession>A0A9W7JER2</accession>
<protein>
    <submittedName>
        <fullName evidence="2">PHYB ACTIVATION TAGGED SUPPRESSOR 1</fullName>
    </submittedName>
</protein>
<keyword evidence="1" id="KW-1133">Transmembrane helix</keyword>
<evidence type="ECO:0000256" key="1">
    <source>
        <dbReference type="SAM" id="Phobius"/>
    </source>
</evidence>
<keyword evidence="3" id="KW-1185">Reference proteome</keyword>
<organism evidence="2 3">
    <name type="scientific">Hibiscus trionum</name>
    <name type="common">Flower of an hour</name>
    <dbReference type="NCBI Taxonomy" id="183268"/>
    <lineage>
        <taxon>Eukaryota</taxon>
        <taxon>Viridiplantae</taxon>
        <taxon>Streptophyta</taxon>
        <taxon>Embryophyta</taxon>
        <taxon>Tracheophyta</taxon>
        <taxon>Spermatophyta</taxon>
        <taxon>Magnoliopsida</taxon>
        <taxon>eudicotyledons</taxon>
        <taxon>Gunneridae</taxon>
        <taxon>Pentapetalae</taxon>
        <taxon>rosids</taxon>
        <taxon>malvids</taxon>
        <taxon>Malvales</taxon>
        <taxon>Malvaceae</taxon>
        <taxon>Malvoideae</taxon>
        <taxon>Hibiscus</taxon>
    </lineage>
</organism>
<feature type="transmembrane region" description="Helical" evidence="1">
    <location>
        <begin position="6"/>
        <end position="28"/>
    </location>
</feature>
<comment type="caution">
    <text evidence="2">The sequence shown here is derived from an EMBL/GenBank/DDBJ whole genome shotgun (WGS) entry which is preliminary data.</text>
</comment>
<keyword evidence="1" id="KW-0472">Membrane</keyword>
<sequence length="104" mass="12106">MNELMKLVIGVPCCFFLIGLIKFLYDYLWIPLRIQHMMNSQGIKGPPYRFFHGNNKQVAQMKKDASAKPMALTHDIFPTLQPHIYSWLNTYGKNYLSWNGALNL</sequence>
<evidence type="ECO:0000313" key="2">
    <source>
        <dbReference type="EMBL" id="GMJ12405.1"/>
    </source>
</evidence>